<name>A0A6G0J4A2_LARCR</name>
<evidence type="ECO:0000256" key="8">
    <source>
        <dbReference type="ARBA" id="ARBA00022801"/>
    </source>
</evidence>
<dbReference type="GO" id="GO:0098552">
    <property type="term" value="C:side of membrane"/>
    <property type="evidence" value="ECO:0007669"/>
    <property type="project" value="UniProtKB-KW"/>
</dbReference>
<evidence type="ECO:0000256" key="7">
    <source>
        <dbReference type="ARBA" id="ARBA00022729"/>
    </source>
</evidence>
<dbReference type="SUPFAM" id="SSF51445">
    <property type="entry name" value="(Trans)glycosidases"/>
    <property type="match status" value="1"/>
</dbReference>
<evidence type="ECO:0000256" key="15">
    <source>
        <dbReference type="ARBA" id="ARBA00093332"/>
    </source>
</evidence>
<comment type="function">
    <text evidence="15">Catalyzes hyaluronan degradation into small fragments that are endocytosed and degraded in lysosomes by HYAL1 and exoglycosidases. Essential for the breakdown of extracellular matrix hyaluronan.</text>
</comment>
<dbReference type="Gene3D" id="3.20.20.70">
    <property type="entry name" value="Aldolase class I"/>
    <property type="match status" value="1"/>
</dbReference>
<comment type="catalytic activity">
    <reaction evidence="1 21">
        <text>Random hydrolysis of (1-&gt;4)-linkages between N-acetyl-beta-D-glucosamine and D-glucuronate residues in hyaluronate.</text>
        <dbReference type="EC" id="3.2.1.35"/>
    </reaction>
</comment>
<dbReference type="Proteomes" id="UP000424527">
    <property type="component" value="Unassembled WGS sequence"/>
</dbReference>
<keyword evidence="10 20" id="KW-1015">Disulfide bond</keyword>
<dbReference type="GO" id="GO:0031410">
    <property type="term" value="C:cytoplasmic vesicle"/>
    <property type="evidence" value="ECO:0007669"/>
    <property type="project" value="TreeGrafter"/>
</dbReference>
<feature type="glycosylation site" description="N-linked (GlcNAc...) asparagine" evidence="19">
    <location>
        <position position="360"/>
    </location>
</feature>
<evidence type="ECO:0000313" key="23">
    <source>
        <dbReference type="EMBL" id="KAE8298437.1"/>
    </source>
</evidence>
<evidence type="ECO:0000256" key="19">
    <source>
        <dbReference type="PIRSR" id="PIRSR038193-2"/>
    </source>
</evidence>
<sequence length="465" mass="53342">MLHWTLPDWKVLLLTVLLWDRLCASGLKPTRWPLYSQKPVILVWNAPTEDCFPRHGIRLQLDNFQIVASPNEGFVRQNLTIFYKDRLGLYPYYEADETPVNKGLPQLASLTKHLDKMPEGVQKYIREKWAKGLAVIDWEEWRPLWIRNWENKDVYRQHSRELVRQKNPTWPPEQVAKVAQQEFEISAKNFMLETLKYAKNLRPNQLWGFYLFPDCYNHDYKRTLENYTGRCPDVEVARNERLKWLWTESTALFPSIYMGTVLRSSTSGRQFVRNRVKEGMRLASTGDGLARPVFVYTRPTYANSLEQLTEMDLVSTIGESVALGAAGIILWGEAAYASSKNSCSDLDVYLRGPLSQYLLNVSTAAELCSQTLCASNGRCLRKNPDSDVYLHLNPLTHSIISQGGKQTVNGELGEAEKMSFQADFQCQCYSGYHGERCDQRDTPSQATSLSAQKYVILLIISLLLC</sequence>
<evidence type="ECO:0000256" key="10">
    <source>
        <dbReference type="ARBA" id="ARBA00023157"/>
    </source>
</evidence>
<accession>A0A6G0J4A2</accession>
<organism evidence="23 24">
    <name type="scientific">Larimichthys crocea</name>
    <name type="common">Large yellow croaker</name>
    <name type="synonym">Pseudosciaena crocea</name>
    <dbReference type="NCBI Taxonomy" id="215358"/>
    <lineage>
        <taxon>Eukaryota</taxon>
        <taxon>Metazoa</taxon>
        <taxon>Chordata</taxon>
        <taxon>Craniata</taxon>
        <taxon>Vertebrata</taxon>
        <taxon>Euteleostomi</taxon>
        <taxon>Actinopterygii</taxon>
        <taxon>Neopterygii</taxon>
        <taxon>Teleostei</taxon>
        <taxon>Neoteleostei</taxon>
        <taxon>Acanthomorphata</taxon>
        <taxon>Eupercaria</taxon>
        <taxon>Sciaenidae</taxon>
        <taxon>Larimichthys</taxon>
    </lineage>
</organism>
<evidence type="ECO:0000256" key="1">
    <source>
        <dbReference type="ARBA" id="ARBA00000251"/>
    </source>
</evidence>
<dbReference type="GO" id="GO:0005886">
    <property type="term" value="C:plasma membrane"/>
    <property type="evidence" value="ECO:0007669"/>
    <property type="project" value="UniProtKB-SubCell"/>
</dbReference>
<feature type="active site" description="Proton donor" evidence="18">
    <location>
        <position position="139"/>
    </location>
</feature>
<evidence type="ECO:0000256" key="13">
    <source>
        <dbReference type="ARBA" id="ARBA00023288"/>
    </source>
</evidence>
<feature type="signal peptide" evidence="22">
    <location>
        <begin position="1"/>
        <end position="24"/>
    </location>
</feature>
<keyword evidence="6" id="KW-0336">GPI-anchor</keyword>
<evidence type="ECO:0000256" key="21">
    <source>
        <dbReference type="RuleBase" id="RU610713"/>
    </source>
</evidence>
<comment type="caution">
    <text evidence="23">The sequence shown here is derived from an EMBL/GenBank/DDBJ whole genome shotgun (WGS) entry which is preliminary data.</text>
</comment>
<evidence type="ECO:0000256" key="22">
    <source>
        <dbReference type="SAM" id="SignalP"/>
    </source>
</evidence>
<dbReference type="PANTHER" id="PTHR11769:SF6">
    <property type="entry name" value="HYALURONIDASE-2"/>
    <property type="match status" value="1"/>
</dbReference>
<reference evidence="23 24" key="1">
    <citation type="submission" date="2019-07" db="EMBL/GenBank/DDBJ databases">
        <title>Chromosome genome assembly for large yellow croaker.</title>
        <authorList>
            <person name="Xiao S."/>
        </authorList>
    </citation>
    <scope>NUCLEOTIDE SEQUENCE [LARGE SCALE GENOMIC DNA]</scope>
    <source>
        <strain evidence="23">JMULYC20181020</strain>
        <tissue evidence="23">Muscle</tissue>
    </source>
</reference>
<dbReference type="GO" id="GO:0004415">
    <property type="term" value="F:hyalurononglucosaminidase activity"/>
    <property type="evidence" value="ECO:0007669"/>
    <property type="project" value="UniProtKB-UniRule"/>
</dbReference>
<dbReference type="GO" id="GO:0033906">
    <property type="term" value="F:hyaluronoglucuronidase activity"/>
    <property type="evidence" value="ECO:0007669"/>
    <property type="project" value="TreeGrafter"/>
</dbReference>
<keyword evidence="13" id="KW-0449">Lipoprotein</keyword>
<dbReference type="GO" id="GO:0030214">
    <property type="term" value="P:hyaluronan catabolic process"/>
    <property type="evidence" value="ECO:0007669"/>
    <property type="project" value="TreeGrafter"/>
</dbReference>
<keyword evidence="4" id="KW-1003">Cell membrane</keyword>
<evidence type="ECO:0000256" key="12">
    <source>
        <dbReference type="ARBA" id="ARBA00023180"/>
    </source>
</evidence>
<dbReference type="InterPro" id="IPR013785">
    <property type="entry name" value="Aldolase_TIM"/>
</dbReference>
<keyword evidence="24" id="KW-1185">Reference proteome</keyword>
<evidence type="ECO:0000256" key="18">
    <source>
        <dbReference type="PIRSR" id="PIRSR038193-1"/>
    </source>
</evidence>
<evidence type="ECO:0000256" key="20">
    <source>
        <dbReference type="PIRSR" id="PIRSR038193-3"/>
    </source>
</evidence>
<proteinExistence type="inferred from homology"/>
<keyword evidence="8 21" id="KW-0378">Hydrolase</keyword>
<evidence type="ECO:0000313" key="24">
    <source>
        <dbReference type="Proteomes" id="UP000424527"/>
    </source>
</evidence>
<dbReference type="EC" id="3.2.1.35" evidence="21"/>
<gene>
    <name evidence="23" type="ORF">D5F01_LYC02936</name>
</gene>
<keyword evidence="9" id="KW-0472">Membrane</keyword>
<dbReference type="InterPro" id="IPR017853">
    <property type="entry name" value="GH"/>
</dbReference>
<feature type="disulfide bond" evidence="20">
    <location>
        <begin position="368"/>
        <end position="379"/>
    </location>
</feature>
<evidence type="ECO:0000256" key="11">
    <source>
        <dbReference type="ARBA" id="ARBA00023170"/>
    </source>
</evidence>
<feature type="chain" id="PRO_5026145032" description="Hyaluronidase" evidence="22">
    <location>
        <begin position="25"/>
        <end position="465"/>
    </location>
</feature>
<keyword evidence="12" id="KW-0325">Glycoprotein</keyword>
<protein>
    <recommendedName>
        <fullName evidence="21">Hyaluronidase</fullName>
        <ecNumber evidence="21">3.2.1.35</ecNumber>
    </recommendedName>
</protein>
<evidence type="ECO:0000256" key="3">
    <source>
        <dbReference type="ARBA" id="ARBA00008871"/>
    </source>
</evidence>
<evidence type="ECO:0000256" key="9">
    <source>
        <dbReference type="ARBA" id="ARBA00023136"/>
    </source>
</evidence>
<feature type="disulfide bond" evidence="20">
    <location>
        <begin position="428"/>
        <end position="437"/>
    </location>
</feature>
<evidence type="ECO:0000256" key="14">
    <source>
        <dbReference type="ARBA" id="ARBA00023295"/>
    </source>
</evidence>
<keyword evidence="5" id="KW-0245">EGF-like domain</keyword>
<dbReference type="PIRSF" id="PIRSF038193">
    <property type="entry name" value="Hyaluronidase"/>
    <property type="match status" value="1"/>
</dbReference>
<dbReference type="PANTHER" id="PTHR11769">
    <property type="entry name" value="HYALURONIDASE"/>
    <property type="match status" value="1"/>
</dbReference>
<feature type="disulfide bond" evidence="20">
    <location>
        <begin position="215"/>
        <end position="231"/>
    </location>
</feature>
<feature type="disulfide bond" evidence="20">
    <location>
        <begin position="51"/>
        <end position="343"/>
    </location>
</feature>
<keyword evidence="14 21" id="KW-0326">Glycosidase</keyword>
<dbReference type="GO" id="GO:0005975">
    <property type="term" value="P:carbohydrate metabolic process"/>
    <property type="evidence" value="ECO:0007669"/>
    <property type="project" value="UniProtKB-UniRule"/>
</dbReference>
<comment type="similarity">
    <text evidence="3 17 21">Belongs to the glycosyl hydrolase 56 family.</text>
</comment>
<comment type="subunit">
    <text evidence="16">Interacts with MST1R.</text>
</comment>
<dbReference type="InterPro" id="IPR018155">
    <property type="entry name" value="Hyaluronidase"/>
</dbReference>
<comment type="subcellular location">
    <subcellularLocation>
        <location evidence="2">Cell membrane</location>
        <topology evidence="2">Lipid-anchor</topology>
        <topology evidence="2">GPI-anchor</topology>
    </subcellularLocation>
</comment>
<evidence type="ECO:0000256" key="5">
    <source>
        <dbReference type="ARBA" id="ARBA00022536"/>
    </source>
</evidence>
<evidence type="ECO:0000256" key="4">
    <source>
        <dbReference type="ARBA" id="ARBA00022475"/>
    </source>
</evidence>
<keyword evidence="11" id="KW-0675">Receptor</keyword>
<evidence type="ECO:0000256" key="6">
    <source>
        <dbReference type="ARBA" id="ARBA00022622"/>
    </source>
</evidence>
<dbReference type="FunFam" id="3.20.20.70:FF:000065">
    <property type="entry name" value="Hyaluronidase"/>
    <property type="match status" value="1"/>
</dbReference>
<dbReference type="EMBL" id="REGW02000003">
    <property type="protein sequence ID" value="KAE8298437.1"/>
    <property type="molecule type" value="Genomic_DNA"/>
</dbReference>
<evidence type="ECO:0000256" key="17">
    <source>
        <dbReference type="PIRNR" id="PIRNR038193"/>
    </source>
</evidence>
<dbReference type="PRINTS" id="PR00846">
    <property type="entry name" value="GLHYDRLASE56"/>
</dbReference>
<dbReference type="AlphaFoldDB" id="A0A6G0J4A2"/>
<evidence type="ECO:0000256" key="16">
    <source>
        <dbReference type="ARBA" id="ARBA00093545"/>
    </source>
</evidence>
<keyword evidence="7 22" id="KW-0732">Signal</keyword>
<dbReference type="Pfam" id="PF01630">
    <property type="entry name" value="Glyco_hydro_56"/>
    <property type="match status" value="1"/>
</dbReference>
<feature type="disulfide bond" evidence="20">
    <location>
        <begin position="373"/>
        <end position="426"/>
    </location>
</feature>
<evidence type="ECO:0000256" key="2">
    <source>
        <dbReference type="ARBA" id="ARBA00004609"/>
    </source>
</evidence>